<dbReference type="Pfam" id="PF17125">
    <property type="entry name" value="Methyltr_RsmF_N"/>
    <property type="match status" value="1"/>
</dbReference>
<keyword evidence="1" id="KW-0963">Cytoplasm</keyword>
<dbReference type="AlphaFoldDB" id="A0A318D4S5"/>
<dbReference type="Pfam" id="PF01189">
    <property type="entry name" value="Methyltr_RsmB-F"/>
    <property type="match status" value="1"/>
</dbReference>
<dbReference type="InterPro" id="IPR011023">
    <property type="entry name" value="Nop2p"/>
</dbReference>
<keyword evidence="4 6" id="KW-0949">S-adenosyl-L-methionine</keyword>
<dbReference type="GO" id="GO:0003723">
    <property type="term" value="F:RNA binding"/>
    <property type="evidence" value="ECO:0007669"/>
    <property type="project" value="UniProtKB-UniRule"/>
</dbReference>
<dbReference type="InterPro" id="IPR001678">
    <property type="entry name" value="MeTrfase_RsmB-F_NOP2_dom"/>
</dbReference>
<feature type="binding site" evidence="6">
    <location>
        <position position="175"/>
    </location>
    <ligand>
        <name>S-adenosyl-L-methionine</name>
        <dbReference type="ChEBI" id="CHEBI:59789"/>
    </ligand>
</feature>
<evidence type="ECO:0000256" key="5">
    <source>
        <dbReference type="ARBA" id="ARBA00022884"/>
    </source>
</evidence>
<gene>
    <name evidence="8" type="ORF">DL796_01755</name>
</gene>
<dbReference type="EMBL" id="QICH01000001">
    <property type="protein sequence ID" value="PXF63891.1"/>
    <property type="molecule type" value="Genomic_DNA"/>
</dbReference>
<accession>A0A318D4S5</accession>
<comment type="similarity">
    <text evidence="6">Belongs to the class I-like SAM-binding methyltransferase superfamily. RsmB/NOP family.</text>
</comment>
<feature type="binding site" evidence="6">
    <location>
        <position position="148"/>
    </location>
    <ligand>
        <name>S-adenosyl-L-methionine</name>
        <dbReference type="ChEBI" id="CHEBI:59789"/>
    </ligand>
</feature>
<evidence type="ECO:0000256" key="4">
    <source>
        <dbReference type="ARBA" id="ARBA00022691"/>
    </source>
</evidence>
<dbReference type="InterPro" id="IPR023267">
    <property type="entry name" value="RCMT"/>
</dbReference>
<keyword evidence="9" id="KW-1185">Reference proteome</keyword>
<dbReference type="PROSITE" id="PS51686">
    <property type="entry name" value="SAM_MT_RSMB_NOP"/>
    <property type="match status" value="1"/>
</dbReference>
<protein>
    <submittedName>
        <fullName evidence="8">16S rRNA (Cytosine(1407)-C(5))-methyltransferase RsmF</fullName>
    </submittedName>
</protein>
<evidence type="ECO:0000256" key="2">
    <source>
        <dbReference type="ARBA" id="ARBA00022603"/>
    </source>
</evidence>
<dbReference type="Proteomes" id="UP000247689">
    <property type="component" value="Unassembled WGS sequence"/>
</dbReference>
<dbReference type="PANTHER" id="PTHR22807">
    <property type="entry name" value="NOP2 YEAST -RELATED NOL1/NOP2/FMU SUN DOMAIN-CONTAINING"/>
    <property type="match status" value="1"/>
</dbReference>
<dbReference type="Pfam" id="PF21150">
    <property type="entry name" value="YebU_pre-PUA_dom"/>
    <property type="match status" value="1"/>
</dbReference>
<feature type="binding site" evidence="6">
    <location>
        <position position="193"/>
    </location>
    <ligand>
        <name>S-adenosyl-L-methionine</name>
        <dbReference type="ChEBI" id="CHEBI:59789"/>
    </ligand>
</feature>
<evidence type="ECO:0000256" key="1">
    <source>
        <dbReference type="ARBA" id="ARBA00022490"/>
    </source>
</evidence>
<dbReference type="InterPro" id="IPR049560">
    <property type="entry name" value="MeTrfase_RsmB-F_NOP2_cat"/>
</dbReference>
<reference evidence="8 9" key="1">
    <citation type="submission" date="2018-05" db="EMBL/GenBank/DDBJ databases">
        <title>Kangiella spongicola genome sequence.</title>
        <authorList>
            <person name="Maclea K.S."/>
            <person name="Goen A.E."/>
            <person name="Kelley C."/>
            <person name="Underriner A."/>
            <person name="Silverwood T."/>
            <person name="Trachtenberg A.M."/>
        </authorList>
    </citation>
    <scope>NUCLEOTIDE SEQUENCE [LARGE SCALE GENOMIC DNA]</scope>
    <source>
        <strain evidence="8 9">ATCC BAA-2076</strain>
    </source>
</reference>
<dbReference type="Gene3D" id="3.10.450.720">
    <property type="match status" value="1"/>
</dbReference>
<dbReference type="Pfam" id="PF13636">
    <property type="entry name" value="Methyltranf_PUA"/>
    <property type="match status" value="1"/>
</dbReference>
<sequence>MAQISQQFIEHIQQQLPESVPLDDLLSACQCPLRKSIRANLLKVSPQELRQEFESHGYKLVPIPWCDEGFWVDESEKALPESLGNWLPHLEGQCYIQEASSMLPVKALLHDFECHEDSAFLDMAAAPGSKTTQLTAQINNQGLVVANELSSSRLKGLHYNLQRCGVTNSVLCHTDARNFGERTPEFFDAILLDAPCGGEGTVRKDEQALANWSIDAVRAISELQKDLIVSAYKALKPGGRLVYSTCTLSKEENQEVCQHLLDLYGDTIQIKPLSGLFEGADKALTTEGYLHVYPNLYDCEGFFVACFEKQPLHGLTTDNISNSNTRFSFTPISAENFATASTHSSLFGWDIGSIKQQLWQKDNRGKSEEIWLLPKSTEKLCQHIKLNRYGIKLMEISKHGTKLHHQAATSFGERFSQQKIELTGQQAEDYYQGKDIFLESPIKAPNHKEYMVTYKQTPLGLVKHLGNKLKNNLPRDLVRDKTFNELP</sequence>
<evidence type="ECO:0000313" key="9">
    <source>
        <dbReference type="Proteomes" id="UP000247689"/>
    </source>
</evidence>
<organism evidence="8 9">
    <name type="scientific">Kangiella spongicola</name>
    <dbReference type="NCBI Taxonomy" id="796379"/>
    <lineage>
        <taxon>Bacteria</taxon>
        <taxon>Pseudomonadati</taxon>
        <taxon>Pseudomonadota</taxon>
        <taxon>Gammaproteobacteria</taxon>
        <taxon>Kangiellales</taxon>
        <taxon>Kangiellaceae</taxon>
        <taxon>Kangiella</taxon>
    </lineage>
</organism>
<dbReference type="CDD" id="cd02440">
    <property type="entry name" value="AdoMet_MTases"/>
    <property type="match status" value="1"/>
</dbReference>
<dbReference type="OrthoDB" id="9810297at2"/>
<dbReference type="InterPro" id="IPR027391">
    <property type="entry name" value="Nol1_Nop2_Fmu_2"/>
</dbReference>
<dbReference type="InterPro" id="IPR048457">
    <property type="entry name" value="YebU_pre-PUA_dom"/>
</dbReference>
<proteinExistence type="inferred from homology"/>
<dbReference type="PRINTS" id="PR02008">
    <property type="entry name" value="RCMTFAMILY"/>
</dbReference>
<keyword evidence="2 6" id="KW-0489">Methyltransferase</keyword>
<dbReference type="RefSeq" id="WP_110199377.1">
    <property type="nucleotide sequence ID" value="NZ_QICH01000001.1"/>
</dbReference>
<evidence type="ECO:0000256" key="3">
    <source>
        <dbReference type="ARBA" id="ARBA00022679"/>
    </source>
</evidence>
<keyword evidence="3 6" id="KW-0808">Transferase</keyword>
<dbReference type="NCBIfam" id="TIGR00446">
    <property type="entry name" value="nop2p"/>
    <property type="match status" value="1"/>
</dbReference>
<dbReference type="SUPFAM" id="SSF53335">
    <property type="entry name" value="S-adenosyl-L-methionine-dependent methyltransferases"/>
    <property type="match status" value="1"/>
</dbReference>
<evidence type="ECO:0000313" key="8">
    <source>
        <dbReference type="EMBL" id="PXF63891.1"/>
    </source>
</evidence>
<dbReference type="Gene3D" id="3.40.50.150">
    <property type="entry name" value="Vaccinia Virus protein VP39"/>
    <property type="match status" value="1"/>
</dbReference>
<dbReference type="InterPro" id="IPR029063">
    <property type="entry name" value="SAM-dependent_MTases_sf"/>
</dbReference>
<evidence type="ECO:0000259" key="7">
    <source>
        <dbReference type="PROSITE" id="PS51686"/>
    </source>
</evidence>
<comment type="caution">
    <text evidence="8">The sequence shown here is derived from an EMBL/GenBank/DDBJ whole genome shotgun (WGS) entry which is preliminary data.</text>
</comment>
<dbReference type="InterPro" id="IPR031341">
    <property type="entry name" value="Methyltr_RsmF_N"/>
</dbReference>
<evidence type="ECO:0000256" key="6">
    <source>
        <dbReference type="PROSITE-ProRule" id="PRU01023"/>
    </source>
</evidence>
<name>A0A318D4S5_9GAMM</name>
<dbReference type="GO" id="GO:0070475">
    <property type="term" value="P:rRNA base methylation"/>
    <property type="evidence" value="ECO:0007669"/>
    <property type="project" value="TreeGrafter"/>
</dbReference>
<dbReference type="GO" id="GO:0009383">
    <property type="term" value="F:rRNA (cytosine-C5-)-methyltransferase activity"/>
    <property type="evidence" value="ECO:0007669"/>
    <property type="project" value="TreeGrafter"/>
</dbReference>
<feature type="binding site" evidence="6">
    <location>
        <begin position="124"/>
        <end position="130"/>
    </location>
    <ligand>
        <name>S-adenosyl-L-methionine</name>
        <dbReference type="ChEBI" id="CHEBI:59789"/>
    </ligand>
</feature>
<feature type="domain" description="SAM-dependent MTase RsmB/NOP-type" evidence="7">
    <location>
        <begin position="25"/>
        <end position="310"/>
    </location>
</feature>
<keyword evidence="5 6" id="KW-0694">RNA-binding</keyword>
<dbReference type="PANTHER" id="PTHR22807:SF30">
    <property type="entry name" value="28S RRNA (CYTOSINE(4447)-C(5))-METHYLTRANSFERASE-RELATED"/>
    <property type="match status" value="1"/>
</dbReference>
<dbReference type="NCBIfam" id="NF008898">
    <property type="entry name" value="PRK11933.1"/>
    <property type="match status" value="1"/>
</dbReference>
<feature type="active site" description="Nucleophile" evidence="6">
    <location>
        <position position="246"/>
    </location>
</feature>